<feature type="compositionally biased region" description="Basic and acidic residues" evidence="1">
    <location>
        <begin position="120"/>
        <end position="132"/>
    </location>
</feature>
<dbReference type="Proteomes" id="UP000316270">
    <property type="component" value="Chromosome 11"/>
</dbReference>
<feature type="region of interest" description="Disordered" evidence="1">
    <location>
        <begin position="52"/>
        <end position="99"/>
    </location>
</feature>
<name>A0A517LFC7_9PEZI</name>
<feature type="region of interest" description="Disordered" evidence="1">
    <location>
        <begin position="187"/>
        <end position="235"/>
    </location>
</feature>
<evidence type="ECO:0000256" key="1">
    <source>
        <dbReference type="SAM" id="MobiDB-lite"/>
    </source>
</evidence>
<feature type="region of interest" description="Disordered" evidence="1">
    <location>
        <begin position="114"/>
        <end position="171"/>
    </location>
</feature>
<reference evidence="2 3" key="1">
    <citation type="submission" date="2019-07" db="EMBL/GenBank/DDBJ databases">
        <title>Finished genome of Venturia effusa.</title>
        <authorList>
            <person name="Young C.A."/>
            <person name="Cox M.P."/>
            <person name="Ganley A.R.D."/>
            <person name="David W.J."/>
        </authorList>
    </citation>
    <scope>NUCLEOTIDE SEQUENCE [LARGE SCALE GENOMIC DNA]</scope>
    <source>
        <strain evidence="3">albino</strain>
    </source>
</reference>
<organism evidence="2 3">
    <name type="scientific">Venturia effusa</name>
    <dbReference type="NCBI Taxonomy" id="50376"/>
    <lineage>
        <taxon>Eukaryota</taxon>
        <taxon>Fungi</taxon>
        <taxon>Dikarya</taxon>
        <taxon>Ascomycota</taxon>
        <taxon>Pezizomycotina</taxon>
        <taxon>Dothideomycetes</taxon>
        <taxon>Pleosporomycetidae</taxon>
        <taxon>Venturiales</taxon>
        <taxon>Venturiaceae</taxon>
        <taxon>Venturia</taxon>
    </lineage>
</organism>
<proteinExistence type="predicted"/>
<dbReference type="AlphaFoldDB" id="A0A517LFC7"/>
<feature type="compositionally biased region" description="Basic and acidic residues" evidence="1">
    <location>
        <begin position="146"/>
        <end position="155"/>
    </location>
</feature>
<feature type="region of interest" description="Disordered" evidence="1">
    <location>
        <begin position="1"/>
        <end position="37"/>
    </location>
</feature>
<gene>
    <name evidence="2" type="ORF">FKW77_004471</name>
</gene>
<protein>
    <submittedName>
        <fullName evidence="2">Uncharacterized protein</fullName>
    </submittedName>
</protein>
<accession>A0A517LFC7</accession>
<evidence type="ECO:0000313" key="2">
    <source>
        <dbReference type="EMBL" id="QDS74333.1"/>
    </source>
</evidence>
<dbReference type="EMBL" id="CP042195">
    <property type="protein sequence ID" value="QDS74333.1"/>
    <property type="molecule type" value="Genomic_DNA"/>
</dbReference>
<feature type="compositionally biased region" description="Polar residues" evidence="1">
    <location>
        <begin position="90"/>
        <end position="99"/>
    </location>
</feature>
<dbReference type="OrthoDB" id="5397330at2759"/>
<keyword evidence="3" id="KW-1185">Reference proteome</keyword>
<sequence>MPIRNPFKKSITAEQLHEQNSRDNAGNEFKPVDVSGKGIEIKDSTEYQLSEINDNGVYIPPSPLPKERSFFSRSSTSTSYSTTHRGTSSENTEPFNISRESFDSYRRSFDISARSPIPSFDERPRQSLDSRRLLHSSASRPSFQGRHIDRPHEPVEEGFEEVGLNDEARPKKRGLFSRFGDLSADAPVNADARPASGHHNFLQFTGRKRGQSGQGAELSPMARPTGGNAVEVGGQ</sequence>
<evidence type="ECO:0000313" key="3">
    <source>
        <dbReference type="Proteomes" id="UP000316270"/>
    </source>
</evidence>
<feature type="compositionally biased region" description="Low complexity" evidence="1">
    <location>
        <begin position="71"/>
        <end position="89"/>
    </location>
</feature>